<dbReference type="Pfam" id="PF00149">
    <property type="entry name" value="Metallophos"/>
    <property type="match status" value="1"/>
</dbReference>
<dbReference type="InterPro" id="IPR001322">
    <property type="entry name" value="Lamin_tail_dom"/>
</dbReference>
<dbReference type="Proteomes" id="UP001501461">
    <property type="component" value="Unassembled WGS sequence"/>
</dbReference>
<feature type="region of interest" description="Disordered" evidence="1">
    <location>
        <begin position="835"/>
        <end position="859"/>
    </location>
</feature>
<evidence type="ECO:0000313" key="5">
    <source>
        <dbReference type="EMBL" id="GAA2044311.1"/>
    </source>
</evidence>
<dbReference type="EMBL" id="BAAAMN010000052">
    <property type="protein sequence ID" value="GAA2044311.1"/>
    <property type="molecule type" value="Genomic_DNA"/>
</dbReference>
<dbReference type="InterPro" id="IPR004843">
    <property type="entry name" value="Calcineurin-like_PHP"/>
</dbReference>
<dbReference type="Gene3D" id="2.60.40.10">
    <property type="entry name" value="Immunoglobulins"/>
    <property type="match status" value="1"/>
</dbReference>
<dbReference type="InterPro" id="IPR051918">
    <property type="entry name" value="STPP_CPPED1"/>
</dbReference>
<proteinExistence type="predicted"/>
<feature type="compositionally biased region" description="Polar residues" evidence="1">
    <location>
        <begin position="835"/>
        <end position="847"/>
    </location>
</feature>
<dbReference type="InterPro" id="IPR029052">
    <property type="entry name" value="Metallo-depent_PP-like"/>
</dbReference>
<keyword evidence="2" id="KW-0472">Membrane</keyword>
<feature type="region of interest" description="Disordered" evidence="1">
    <location>
        <begin position="1435"/>
        <end position="1523"/>
    </location>
</feature>
<dbReference type="SUPFAM" id="SSF56300">
    <property type="entry name" value="Metallo-dependent phosphatases"/>
    <property type="match status" value="1"/>
</dbReference>
<dbReference type="PROSITE" id="PS51841">
    <property type="entry name" value="LTD"/>
    <property type="match status" value="2"/>
</dbReference>
<dbReference type="InterPro" id="IPR013783">
    <property type="entry name" value="Ig-like_fold"/>
</dbReference>
<sequence length="1559" mass="166992">MPTKPLGTRVTALSAACLVALSPFAVTSAAATPLQPKATVQEPEQEVQDPSGLVVTEILPNTTSHDEFEYFEIHNASEAAINLDEAGYSFAYSYDDSANQDSDVPLSISEDEDPVVLAPGETVVMWLNYTADNIDSFSYTVDEFREFYGMADDNDARIVRVEGQPGMANGGDRGIRVLQNGEIDSWSFYPAGSAGVQQGVEFGRATVGDQPSRTVISELATPTPGQVRDEQLAEEPLEPEEPEEPEEPADPFADREPPATAAELMLTELVVDSTNVGGADGYEFIEITNTTDTPISMADYTLNYLYPDTGSNALWAATPSDVTVQPGASLVYWIKNGANDDLTVDDFNAFYDTQLVMGETLTEISVGGMANGGARGVQIETNTGFPINTGYYNMDGVRDVETDQGLHFGVDEADLQNQQLWGSADPTPGTLHPAQAPASAVPAPADSTAPQVEDQTLDTIDPETGMAFTARITDDVQVRTVTLNLQSNADDAAQQFVLRAGDDHTYTYELPEADLTGKRFYDYSFTVSDGTNELTTDTQRVTAEGVDDAAVRLNLDEDQWVSGTTAVIGASDSVDEPVDLSIDDEAVDTTASLEAEPVFAFETTQTDAYFRNGVLAGDEILEIFDKGTYQNVETISTSVPLEHLTDDRDVTLSIYAGTKAAPEIDPDENNDDFRIRNPRLILPDGRTLTPNGLDDPQAWMDMGDSAGKLEFYDAAFDVPDDAFTGAAHQWDTTTVDDGEHTVAASLANGDDSVRRTVQVDNTGPQIDVSGVQDDEPARGPITIDATAEDAGAGVETVAAQLNGEDIELPYETSSVDLAAGEHTLDVTATDTLGNESQRSVTFSTPEENPTIGELTPSDDATVDAGEVELSAEVDDPSSDSVDATFYGGLRPGLSSDAVRTSSGTVSDAASVERDAAEPLTSDEVEAMTTLDGLSSTVESDSQFPYQLFEVDVDDDAVDGSEIRLNWDGAAETDAQVALYALGADGQGWDEIDRHITGQDDANAPGTMAAAQVAMQQTAGEESFSLGSTVDAEQYAKDGTVTVLVQHSDGFAGQDFTTRESQVEAAHPDDVDRSEYDFTLAWESDTQYYNEDYPHHQTAIHDYLLAEREQKNIQFLFHTGDVIDEMDKDDQWENADPEYAKLDEAGLPYSVLAGNHDVVLNSEVDYSLFNQYFGADRYADNPWYAGTYEDNRGSYHLFSAGGIDFIVIAMGWDPGDAEIEWMNETLAAHPDRVGVVNLHEFMLTTGGLGPVPQRIMDEVVATNPNVSMVMSGHYHDAYTRTDDFDDNGDGEADRTVTSMLFDYQGLPEGGQGFLRMLHFDNVGEQMMVRTYSPSLEQYNSDDPSLLVEGDDPYSDQQFEVSYDQLAIEPTSRQLSTDAFSAEVLTDAPIGTVEDIDTPGTASMVWEDRDAGEHSWYVRVSDDFGGSVASPVMTFTAEGELPSDDGDEGSDDGVETPGDENEGPDGNPSDPGTGPGTEPDSGDGTAGGSDNADAADGGDASAHPETPAQGSGDNAASNEQAGGNLADTGASAALAWLVGGGVLALAIGSALVWRRRAGESR</sequence>
<keyword evidence="2" id="KW-1133">Transmembrane helix</keyword>
<feature type="transmembrane region" description="Helical" evidence="2">
    <location>
        <begin position="1531"/>
        <end position="1551"/>
    </location>
</feature>
<keyword evidence="6" id="KW-1185">Reference proteome</keyword>
<feature type="compositionally biased region" description="Polar residues" evidence="1">
    <location>
        <begin position="897"/>
        <end position="907"/>
    </location>
</feature>
<dbReference type="Gene3D" id="3.60.21.10">
    <property type="match status" value="1"/>
</dbReference>
<feature type="region of interest" description="Disordered" evidence="1">
    <location>
        <begin position="422"/>
        <end position="453"/>
    </location>
</feature>
<accession>A0ABP5GE45</accession>
<feature type="compositionally biased region" description="Low complexity" evidence="1">
    <location>
        <begin position="1486"/>
        <end position="1499"/>
    </location>
</feature>
<feature type="signal peptide" evidence="3">
    <location>
        <begin position="1"/>
        <end position="25"/>
    </location>
</feature>
<feature type="compositionally biased region" description="Acidic residues" evidence="1">
    <location>
        <begin position="232"/>
        <end position="249"/>
    </location>
</feature>
<gene>
    <name evidence="5" type="ORF">GCM10009720_26530</name>
</gene>
<name>A0ABP5GE45_9MICC</name>
<evidence type="ECO:0000256" key="3">
    <source>
        <dbReference type="SAM" id="SignalP"/>
    </source>
</evidence>
<organism evidence="5 6">
    <name type="scientific">Yaniella flava</name>
    <dbReference type="NCBI Taxonomy" id="287930"/>
    <lineage>
        <taxon>Bacteria</taxon>
        <taxon>Bacillati</taxon>
        <taxon>Actinomycetota</taxon>
        <taxon>Actinomycetes</taxon>
        <taxon>Micrococcales</taxon>
        <taxon>Micrococcaceae</taxon>
        <taxon>Yaniella</taxon>
    </lineage>
</organism>
<feature type="compositionally biased region" description="Low complexity" evidence="1">
    <location>
        <begin position="433"/>
        <end position="450"/>
    </location>
</feature>
<feature type="compositionally biased region" description="Acidic residues" evidence="1">
    <location>
        <begin position="1439"/>
        <end position="1461"/>
    </location>
</feature>
<reference evidence="6" key="1">
    <citation type="journal article" date="2019" name="Int. J. Syst. Evol. Microbiol.">
        <title>The Global Catalogue of Microorganisms (GCM) 10K type strain sequencing project: providing services to taxonomists for standard genome sequencing and annotation.</title>
        <authorList>
            <consortium name="The Broad Institute Genomics Platform"/>
            <consortium name="The Broad Institute Genome Sequencing Center for Infectious Disease"/>
            <person name="Wu L."/>
            <person name="Ma J."/>
        </authorList>
    </citation>
    <scope>NUCLEOTIDE SEQUENCE [LARGE SCALE GENOMIC DNA]</scope>
    <source>
        <strain evidence="6">JCM 13595</strain>
    </source>
</reference>
<protein>
    <submittedName>
        <fullName evidence="5">Lamin tail domain-containing protein</fullName>
    </submittedName>
</protein>
<feature type="compositionally biased region" description="Polar residues" evidence="1">
    <location>
        <begin position="1506"/>
        <end position="1519"/>
    </location>
</feature>
<dbReference type="PIRSF" id="PIRSF036444">
    <property type="entry name" value="Pesterase_YvnB"/>
    <property type="match status" value="1"/>
</dbReference>
<feature type="region of interest" description="Disordered" evidence="1">
    <location>
        <begin position="219"/>
        <end position="256"/>
    </location>
</feature>
<dbReference type="RefSeq" id="WP_343959544.1">
    <property type="nucleotide sequence ID" value="NZ_BAAAMN010000052.1"/>
</dbReference>
<evidence type="ECO:0000259" key="4">
    <source>
        <dbReference type="PROSITE" id="PS51841"/>
    </source>
</evidence>
<dbReference type="Pfam" id="PF00932">
    <property type="entry name" value="LTD"/>
    <property type="match status" value="1"/>
</dbReference>
<dbReference type="PANTHER" id="PTHR43143:SF5">
    <property type="entry name" value="SECRETED PROTEIN"/>
    <property type="match status" value="1"/>
</dbReference>
<keyword evidence="3" id="KW-0732">Signal</keyword>
<feature type="chain" id="PRO_5046335286" evidence="3">
    <location>
        <begin position="26"/>
        <end position="1559"/>
    </location>
</feature>
<feature type="region of interest" description="Disordered" evidence="1">
    <location>
        <begin position="897"/>
        <end position="916"/>
    </location>
</feature>
<evidence type="ECO:0000256" key="2">
    <source>
        <dbReference type="SAM" id="Phobius"/>
    </source>
</evidence>
<feature type="domain" description="LTD" evidence="4">
    <location>
        <begin position="251"/>
        <end position="389"/>
    </location>
</feature>
<comment type="caution">
    <text evidence="5">The sequence shown here is derived from an EMBL/GenBank/DDBJ whole genome shotgun (WGS) entry which is preliminary data.</text>
</comment>
<keyword evidence="2" id="KW-0812">Transmembrane</keyword>
<evidence type="ECO:0000256" key="1">
    <source>
        <dbReference type="SAM" id="MobiDB-lite"/>
    </source>
</evidence>
<dbReference type="PANTHER" id="PTHR43143">
    <property type="entry name" value="METALLOPHOSPHOESTERASE, CALCINEURIN SUPERFAMILY"/>
    <property type="match status" value="1"/>
</dbReference>
<feature type="domain" description="LTD" evidence="4">
    <location>
        <begin position="43"/>
        <end position="193"/>
    </location>
</feature>
<dbReference type="InterPro" id="IPR011401">
    <property type="entry name" value="Pesterase_YvnB"/>
</dbReference>
<evidence type="ECO:0000313" key="6">
    <source>
        <dbReference type="Proteomes" id="UP001501461"/>
    </source>
</evidence>